<comment type="caution">
    <text evidence="1">The sequence shown here is derived from an EMBL/GenBank/DDBJ whole genome shotgun (WGS) entry which is preliminary data.</text>
</comment>
<accession>A0ACB5T817</accession>
<name>A0ACB5T817_AMBMO</name>
<dbReference type="EMBL" id="BSXS01004557">
    <property type="protein sequence ID" value="GME83180.1"/>
    <property type="molecule type" value="Genomic_DNA"/>
</dbReference>
<evidence type="ECO:0000313" key="1">
    <source>
        <dbReference type="EMBL" id="GME83180.1"/>
    </source>
</evidence>
<proteinExistence type="predicted"/>
<organism evidence="1 2">
    <name type="scientific">Ambrosiozyma monospora</name>
    <name type="common">Yeast</name>
    <name type="synonym">Endomycopsis monosporus</name>
    <dbReference type="NCBI Taxonomy" id="43982"/>
    <lineage>
        <taxon>Eukaryota</taxon>
        <taxon>Fungi</taxon>
        <taxon>Dikarya</taxon>
        <taxon>Ascomycota</taxon>
        <taxon>Saccharomycotina</taxon>
        <taxon>Pichiomycetes</taxon>
        <taxon>Pichiales</taxon>
        <taxon>Pichiaceae</taxon>
        <taxon>Ambrosiozyma</taxon>
    </lineage>
</organism>
<keyword evidence="2" id="KW-1185">Reference proteome</keyword>
<evidence type="ECO:0000313" key="2">
    <source>
        <dbReference type="Proteomes" id="UP001165064"/>
    </source>
</evidence>
<sequence>MSIRLISQIAGRSLFVRHNICLSYRAIRFLSNSSQQKFQRNDTPALNTDLQKNNISETIKDISSLRNTHNSKTVKHTDLKTSTLEDVIKQIPHGNQRVKVIYCINATDFPLGLSKKFRHLLKTKSVKPENIFYVITKIDSVTKQYQNIDLNDLKKYFRIGINKYLETIKFEVPSDKIFLTSNKRKESIDTFVSFMQQNHGSDLYFIGESNSGKSTLTHAMVKQSLLESPDQEESNSYYRCKFTPSDTPFKTRRNMEYSVPHLDMQLVISFT</sequence>
<gene>
    <name evidence="1" type="ORF">Amon02_000600900</name>
</gene>
<reference evidence="1" key="1">
    <citation type="submission" date="2023-04" db="EMBL/GenBank/DDBJ databases">
        <title>Ambrosiozyma monospora NBRC 10751.</title>
        <authorList>
            <person name="Ichikawa N."/>
            <person name="Sato H."/>
            <person name="Tonouchi N."/>
        </authorList>
    </citation>
    <scope>NUCLEOTIDE SEQUENCE</scope>
    <source>
        <strain evidence="1">NBRC 10751</strain>
    </source>
</reference>
<protein>
    <submittedName>
        <fullName evidence="1">Unnamed protein product</fullName>
    </submittedName>
</protein>
<dbReference type="Proteomes" id="UP001165064">
    <property type="component" value="Unassembled WGS sequence"/>
</dbReference>